<dbReference type="Pfam" id="PF05721">
    <property type="entry name" value="PhyH"/>
    <property type="match status" value="1"/>
</dbReference>
<dbReference type="PANTHER" id="PTHR31630">
    <property type="entry name" value="PHYTANOYL-COA DIOXYGENASE-RELATED-RELATED"/>
    <property type="match status" value="1"/>
</dbReference>
<name>A0A818YZ66_9BILA</name>
<comment type="caution">
    <text evidence="1">The sequence shown here is derived from an EMBL/GenBank/DDBJ whole genome shotgun (WGS) entry which is preliminary data.</text>
</comment>
<dbReference type="AlphaFoldDB" id="A0A818YZ66"/>
<accession>A0A818YZ66</accession>
<dbReference type="EMBL" id="CAJOBG010000118">
    <property type="protein sequence ID" value="CAF3760886.1"/>
    <property type="molecule type" value="Genomic_DNA"/>
</dbReference>
<evidence type="ECO:0000313" key="1">
    <source>
        <dbReference type="EMBL" id="CAF3760886.1"/>
    </source>
</evidence>
<gene>
    <name evidence="1" type="ORF">OVN521_LOCUS1680</name>
</gene>
<sequence length="391" mass="44797">MGASSQFRPLDIPKDSDGFVKSFTLSCYNCSKASEARAFFEEYGFVVISNVFTPEQCNDTISDIWNVIESLVVQPVRNDKQLWTQELWSKTGILDEGIVGWESLWTRQILFNRQTPALHTAFASVLGTENLLVSHDRYGMFRPTKEHPERATATNLHLDMNPWLYIDKEDNSEQLEVPGELNYDSDDDWITENNEPGCSKVGELHVQGLVNLADNREEDGGFWLVPGFHKYLTQWADNHRHLRRFYGHYDQFIMIDRQYIPKLYDAACHISSRAGSAILWDQRAIHGSRPNRSQSPRYAQFIKMFPADHSAMTLERAEKRRNVIIEKLQTVNINPEADLSSLVVMFHSDVDGEANNCKIVNAQRLLLVSMDQNLLDKLVGRCVVLESALQN</sequence>
<proteinExistence type="predicted"/>
<protein>
    <recommendedName>
        <fullName evidence="3">Phytanoyl-CoA dioxygenase</fullName>
    </recommendedName>
</protein>
<dbReference type="Gene3D" id="2.60.120.620">
    <property type="entry name" value="q2cbj1_9rhob like domain"/>
    <property type="match status" value="1"/>
</dbReference>
<dbReference type="PANTHER" id="PTHR31630:SF6">
    <property type="entry name" value="PHYTANOYL-COA DIOXYGENASE-RELATED"/>
    <property type="match status" value="1"/>
</dbReference>
<evidence type="ECO:0000313" key="2">
    <source>
        <dbReference type="Proteomes" id="UP000663866"/>
    </source>
</evidence>
<dbReference type="InterPro" id="IPR008775">
    <property type="entry name" value="Phytyl_CoA_dOase-like"/>
</dbReference>
<keyword evidence="2" id="KW-1185">Reference proteome</keyword>
<reference evidence="1" key="1">
    <citation type="submission" date="2021-02" db="EMBL/GenBank/DDBJ databases">
        <authorList>
            <person name="Nowell W R."/>
        </authorList>
    </citation>
    <scope>NUCLEOTIDE SEQUENCE</scope>
</reference>
<organism evidence="1 2">
    <name type="scientific">Rotaria magnacalcarata</name>
    <dbReference type="NCBI Taxonomy" id="392030"/>
    <lineage>
        <taxon>Eukaryota</taxon>
        <taxon>Metazoa</taxon>
        <taxon>Spiralia</taxon>
        <taxon>Gnathifera</taxon>
        <taxon>Rotifera</taxon>
        <taxon>Eurotatoria</taxon>
        <taxon>Bdelloidea</taxon>
        <taxon>Philodinida</taxon>
        <taxon>Philodinidae</taxon>
        <taxon>Rotaria</taxon>
    </lineage>
</organism>
<dbReference type="SUPFAM" id="SSF51197">
    <property type="entry name" value="Clavaminate synthase-like"/>
    <property type="match status" value="1"/>
</dbReference>
<dbReference type="Proteomes" id="UP000663866">
    <property type="component" value="Unassembled WGS sequence"/>
</dbReference>
<evidence type="ECO:0008006" key="3">
    <source>
        <dbReference type="Google" id="ProtNLM"/>
    </source>
</evidence>